<sequence length="176" mass="19728">MKKSELPGYRKLARVYLERAGIIITPAEARSIEVADFGLGDFERTGLLLLVYVSTDRYCAKELVLLPGQVCPEHRHPPRSGKDPGKQETFRCRWGRVELFLPGRPAAVFSEPRPAAFTVGRRVLLKPGLQYTIPANTRHWFRAGSKGAVVSEFSSANFDAGDIFTDRRVRRLAGEK</sequence>
<accession>A0A1V5M8R8</accession>
<dbReference type="Gene3D" id="2.60.120.10">
    <property type="entry name" value="Jelly Rolls"/>
    <property type="match status" value="1"/>
</dbReference>
<dbReference type="CDD" id="cd20308">
    <property type="entry name" value="cupin_YdaE"/>
    <property type="match status" value="1"/>
</dbReference>
<gene>
    <name evidence="1" type="ORF">BWY73_01550</name>
</gene>
<name>A0A1V5M8R8_UNCT6</name>
<dbReference type="AlphaFoldDB" id="A0A1V5M8R8"/>
<evidence type="ECO:0000313" key="1">
    <source>
        <dbReference type="EMBL" id="OPZ89201.1"/>
    </source>
</evidence>
<dbReference type="EC" id="5.3.1.15" evidence="1"/>
<dbReference type="SUPFAM" id="SSF51182">
    <property type="entry name" value="RmlC-like cupins"/>
    <property type="match status" value="1"/>
</dbReference>
<dbReference type="InterPro" id="IPR014710">
    <property type="entry name" value="RmlC-like_jellyroll"/>
</dbReference>
<proteinExistence type="predicted"/>
<protein>
    <submittedName>
        <fullName evidence="1">D-lyxose ketol-isomerase</fullName>
        <ecNumber evidence="1">5.3.1.15</ecNumber>
    </submittedName>
</protein>
<dbReference type="GO" id="GO:0047828">
    <property type="term" value="F:D-lyxose ketol-isomerase activity"/>
    <property type="evidence" value="ECO:0007669"/>
    <property type="project" value="UniProtKB-EC"/>
</dbReference>
<reference evidence="1" key="1">
    <citation type="submission" date="2017-02" db="EMBL/GenBank/DDBJ databases">
        <title>Delving into the versatile metabolic prowess of the omnipresent phylum Bacteroidetes.</title>
        <authorList>
            <person name="Nobu M.K."/>
            <person name="Mei R."/>
            <person name="Narihiro T."/>
            <person name="Kuroda K."/>
            <person name="Liu W.-T."/>
        </authorList>
    </citation>
    <scope>NUCLEOTIDE SEQUENCE</scope>
    <source>
        <strain evidence="1">ADurb.Bin417</strain>
    </source>
</reference>
<dbReference type="Proteomes" id="UP000485484">
    <property type="component" value="Unassembled WGS sequence"/>
</dbReference>
<keyword evidence="1" id="KW-0413">Isomerase</keyword>
<dbReference type="InterPro" id="IPR011051">
    <property type="entry name" value="RmlC_Cupin_sf"/>
</dbReference>
<comment type="caution">
    <text evidence="1">The sequence shown here is derived from an EMBL/GenBank/DDBJ whole genome shotgun (WGS) entry which is preliminary data.</text>
</comment>
<dbReference type="EMBL" id="MWAK01000397">
    <property type="protein sequence ID" value="OPZ89201.1"/>
    <property type="molecule type" value="Genomic_DNA"/>
</dbReference>
<organism evidence="1">
    <name type="scientific">candidate division TA06 bacterium ADurb.Bin417</name>
    <dbReference type="NCBI Taxonomy" id="1852828"/>
    <lineage>
        <taxon>Bacteria</taxon>
        <taxon>Bacteria division TA06</taxon>
    </lineage>
</organism>